<dbReference type="PANTHER" id="PTHR39607">
    <property type="entry name" value="XANTHOCILLIN BIOSYNTHESIS CLUSTER TRANSCRIPTION FACTOR XANC-RELATED"/>
    <property type="match status" value="1"/>
</dbReference>
<dbReference type="GO" id="GO:0003700">
    <property type="term" value="F:DNA-binding transcription factor activity"/>
    <property type="evidence" value="ECO:0007669"/>
    <property type="project" value="InterPro"/>
</dbReference>
<proteinExistence type="predicted"/>
<dbReference type="InterPro" id="IPR052635">
    <property type="entry name" value="Sec_Metab_Biosynth_Reg"/>
</dbReference>
<feature type="domain" description="BZIP" evidence="2">
    <location>
        <begin position="39"/>
        <end position="54"/>
    </location>
</feature>
<dbReference type="InterPro" id="IPR004827">
    <property type="entry name" value="bZIP"/>
</dbReference>
<accession>A0AAJ0A538</accession>
<evidence type="ECO:0000313" key="4">
    <source>
        <dbReference type="Proteomes" id="UP001224890"/>
    </source>
</evidence>
<organism evidence="3 4">
    <name type="scientific">Colletotrichum godetiae</name>
    <dbReference type="NCBI Taxonomy" id="1209918"/>
    <lineage>
        <taxon>Eukaryota</taxon>
        <taxon>Fungi</taxon>
        <taxon>Dikarya</taxon>
        <taxon>Ascomycota</taxon>
        <taxon>Pezizomycotina</taxon>
        <taxon>Sordariomycetes</taxon>
        <taxon>Hypocreomycetidae</taxon>
        <taxon>Glomerellales</taxon>
        <taxon>Glomerellaceae</taxon>
        <taxon>Colletotrichum</taxon>
        <taxon>Colletotrichum acutatum species complex</taxon>
    </lineage>
</organism>
<comment type="caution">
    <text evidence="3">The sequence shown here is derived from an EMBL/GenBank/DDBJ whole genome shotgun (WGS) entry which is preliminary data.</text>
</comment>
<reference evidence="3" key="1">
    <citation type="submission" date="2021-06" db="EMBL/GenBank/DDBJ databases">
        <title>Comparative genomics, transcriptomics and evolutionary studies reveal genomic signatures of adaptation to plant cell wall in hemibiotrophic fungi.</title>
        <authorList>
            <consortium name="DOE Joint Genome Institute"/>
            <person name="Baroncelli R."/>
            <person name="Diaz J.F."/>
            <person name="Benocci T."/>
            <person name="Peng M."/>
            <person name="Battaglia E."/>
            <person name="Haridas S."/>
            <person name="Andreopoulos W."/>
            <person name="Labutti K."/>
            <person name="Pangilinan J."/>
            <person name="Floch G.L."/>
            <person name="Makela M.R."/>
            <person name="Henrissat B."/>
            <person name="Grigoriev I.V."/>
            <person name="Crouch J.A."/>
            <person name="De Vries R.P."/>
            <person name="Sukno S.A."/>
            <person name="Thon M.R."/>
        </authorList>
    </citation>
    <scope>NUCLEOTIDE SEQUENCE</scope>
    <source>
        <strain evidence="3">CBS 193.32</strain>
    </source>
</reference>
<dbReference type="EMBL" id="JAHMHR010000133">
    <property type="protein sequence ID" value="KAK1656661.1"/>
    <property type="molecule type" value="Genomic_DNA"/>
</dbReference>
<feature type="region of interest" description="Disordered" evidence="1">
    <location>
        <begin position="67"/>
        <end position="94"/>
    </location>
</feature>
<evidence type="ECO:0000313" key="3">
    <source>
        <dbReference type="EMBL" id="KAK1656661.1"/>
    </source>
</evidence>
<name>A0AAJ0A538_9PEZI</name>
<dbReference type="PROSITE" id="PS00036">
    <property type="entry name" value="BZIP_BASIC"/>
    <property type="match status" value="1"/>
</dbReference>
<evidence type="ECO:0000259" key="2">
    <source>
        <dbReference type="PROSITE" id="PS00036"/>
    </source>
</evidence>
<feature type="compositionally biased region" description="Polar residues" evidence="1">
    <location>
        <begin position="67"/>
        <end position="80"/>
    </location>
</feature>
<dbReference type="GeneID" id="85461152"/>
<dbReference type="CDD" id="cd14688">
    <property type="entry name" value="bZIP_YAP"/>
    <property type="match status" value="1"/>
</dbReference>
<dbReference type="AlphaFoldDB" id="A0AAJ0A538"/>
<dbReference type="Proteomes" id="UP001224890">
    <property type="component" value="Unassembled WGS sequence"/>
</dbReference>
<sequence length="209" mass="23312">MPFQVSDTDVAETAHTRATLGKFDNPDEDWTKISDLAERRRIQNRIAQRNYRKKLKRKAENTATCISPNRLKSNPKSPTKMQKRRPSVGFIKQPNCSSQLHADNEYRLQQFPLDFCESSSAGATPIWINPVDSSFDHPINPSSGHGQLLDSTASAPYPHDLIAAVPATLHSTNHFDDRAEQTFDACCGLCSRFTDTSCSPPFSISTQDS</sequence>
<gene>
    <name evidence="3" type="ORF">BDP55DRAFT_688300</name>
</gene>
<protein>
    <recommendedName>
        <fullName evidence="2">BZIP domain-containing protein</fullName>
    </recommendedName>
</protein>
<evidence type="ECO:0000256" key="1">
    <source>
        <dbReference type="SAM" id="MobiDB-lite"/>
    </source>
</evidence>
<dbReference type="PANTHER" id="PTHR39607:SF1">
    <property type="entry name" value="B-ZIP TRANSCRIPTION FACTOR (EUROFUNG)"/>
    <property type="match status" value="1"/>
</dbReference>
<keyword evidence="4" id="KW-1185">Reference proteome</keyword>
<dbReference type="RefSeq" id="XP_060421425.1">
    <property type="nucleotide sequence ID" value="XM_060576626.1"/>
</dbReference>